<gene>
    <name evidence="1" type="ORF">BG04_2963</name>
</gene>
<dbReference type="InterPro" id="IPR006379">
    <property type="entry name" value="HAD-SF_hydro_IIB"/>
</dbReference>
<dbReference type="SFLD" id="SFLDS00003">
    <property type="entry name" value="Haloacid_Dehalogenase"/>
    <property type="match status" value="1"/>
</dbReference>
<dbReference type="SUPFAM" id="SSF56784">
    <property type="entry name" value="HAD-like"/>
    <property type="match status" value="1"/>
</dbReference>
<sequence>MRNDQHLIALDLDGTLLTNEKTISPTTKRVLEKAKQEGHIVMIATGRPYRSSAMYYSELDLSTPIVNFNGALVHHPLQPDFGTHHEPLNRRTVHDIVTAMQDYRINNIMAEVQDDVYLHFEDRKLMDVLSLGDPKLQTGDLRHTLQHDPTSILIHADEEHVQDIRSHLSDVHAEVLEHRRWGAPWHVVEIVKKGLNKAVGLERVANHYQIPRERIIAFGDEDNDFEMIKFAGHGIAMENGISELKQLAREVTKSNENDGIAYYLEKTLNL</sequence>
<dbReference type="Gene3D" id="3.30.1240.10">
    <property type="match status" value="1"/>
</dbReference>
<protein>
    <submittedName>
        <fullName evidence="1">HAD hydrolase, IIB family protein</fullName>
    </submittedName>
</protein>
<dbReference type="SFLD" id="SFLDG01140">
    <property type="entry name" value="C2.B:_Phosphomannomutase_and_P"/>
    <property type="match status" value="1"/>
</dbReference>
<dbReference type="Proteomes" id="UP000031829">
    <property type="component" value="Chromosome"/>
</dbReference>
<dbReference type="EMBL" id="CP009920">
    <property type="protein sequence ID" value="AJI22337.1"/>
    <property type="molecule type" value="Genomic_DNA"/>
</dbReference>
<dbReference type="GO" id="GO:0005829">
    <property type="term" value="C:cytosol"/>
    <property type="evidence" value="ECO:0007669"/>
    <property type="project" value="TreeGrafter"/>
</dbReference>
<dbReference type="Gene3D" id="3.40.50.1000">
    <property type="entry name" value="HAD superfamily/HAD-like"/>
    <property type="match status" value="1"/>
</dbReference>
<keyword evidence="1" id="KW-0378">Hydrolase</keyword>
<reference evidence="1 2" key="1">
    <citation type="journal article" date="2015" name="Genome Announc.">
        <title>Complete genome sequences for 35 biothreat assay-relevant bacillus species.</title>
        <authorList>
            <person name="Johnson S.L."/>
            <person name="Daligault H.E."/>
            <person name="Davenport K.W."/>
            <person name="Jaissle J."/>
            <person name="Frey K.G."/>
            <person name="Ladner J.T."/>
            <person name="Broomall S.M."/>
            <person name="Bishop-Lilly K.A."/>
            <person name="Bruce D.C."/>
            <person name="Gibbons H.S."/>
            <person name="Coyne S.R."/>
            <person name="Lo C.C."/>
            <person name="Meincke L."/>
            <person name="Munk A.C."/>
            <person name="Koroleva G.I."/>
            <person name="Rosenzweig C.N."/>
            <person name="Palacios G.F."/>
            <person name="Redden C.L."/>
            <person name="Minogue T.D."/>
            <person name="Chain P.S."/>
        </authorList>
    </citation>
    <scope>NUCLEOTIDE SEQUENCE [LARGE SCALE GENOMIC DNA]</scope>
    <source>
        <strain evidence="2">ATCC 14581 / DSM 32 / JCM 2506 / NBRC 15308 / NCIMB 9376 / NCTC 10342 / NRRL B-14308 / VKM B-512</strain>
    </source>
</reference>
<evidence type="ECO:0000313" key="1">
    <source>
        <dbReference type="EMBL" id="AJI22337.1"/>
    </source>
</evidence>
<name>A0A0B6AMM6_PRIM2</name>
<dbReference type="KEGG" id="bmeg:BG04_2963"/>
<dbReference type="NCBIfam" id="TIGR01484">
    <property type="entry name" value="HAD-SF-IIB"/>
    <property type="match status" value="1"/>
</dbReference>
<dbReference type="RefSeq" id="WP_013055383.1">
    <property type="nucleotide sequence ID" value="NZ_BCVB01000007.1"/>
</dbReference>
<proteinExistence type="predicted"/>
<dbReference type="PROSITE" id="PS01228">
    <property type="entry name" value="COF_1"/>
    <property type="match status" value="1"/>
</dbReference>
<dbReference type="PANTHER" id="PTHR10000">
    <property type="entry name" value="PHOSPHOSERINE PHOSPHATASE"/>
    <property type="match status" value="1"/>
</dbReference>
<dbReference type="NCBIfam" id="TIGR00099">
    <property type="entry name" value="Cof-subfamily"/>
    <property type="match status" value="1"/>
</dbReference>
<organism evidence="1 2">
    <name type="scientific">Priestia megaterium (strain ATCC 14581 / DSM 32 / CCUG 1817 / JCM 2506 / NBRC 15308 / NCIMB 9376 / NCTC 10342 / NRRL B-14308 / VKM B-512 / Ford 19)</name>
    <name type="common">Bacillus megaterium</name>
    <dbReference type="NCBI Taxonomy" id="1348623"/>
    <lineage>
        <taxon>Bacteria</taxon>
        <taxon>Bacillati</taxon>
        <taxon>Bacillota</taxon>
        <taxon>Bacilli</taxon>
        <taxon>Bacillales</taxon>
        <taxon>Bacillaceae</taxon>
        <taxon>Priestia</taxon>
    </lineage>
</organism>
<evidence type="ECO:0000313" key="2">
    <source>
        <dbReference type="Proteomes" id="UP000031829"/>
    </source>
</evidence>
<dbReference type="CDD" id="cd07516">
    <property type="entry name" value="HAD_Pase"/>
    <property type="match status" value="1"/>
</dbReference>
<dbReference type="GeneID" id="93641029"/>
<dbReference type="GO" id="GO:0000287">
    <property type="term" value="F:magnesium ion binding"/>
    <property type="evidence" value="ECO:0007669"/>
    <property type="project" value="TreeGrafter"/>
</dbReference>
<dbReference type="GO" id="GO:0016791">
    <property type="term" value="F:phosphatase activity"/>
    <property type="evidence" value="ECO:0007669"/>
    <property type="project" value="UniProtKB-ARBA"/>
</dbReference>
<dbReference type="PANTHER" id="PTHR10000:SF23">
    <property type="entry name" value="5-AMINO-6-(5-PHOSPHO-D-RIBITYLAMINO)URACIL PHOSPHATASE YITU"/>
    <property type="match status" value="1"/>
</dbReference>
<dbReference type="Pfam" id="PF08282">
    <property type="entry name" value="Hydrolase_3"/>
    <property type="match status" value="1"/>
</dbReference>
<dbReference type="InterPro" id="IPR000150">
    <property type="entry name" value="Cof"/>
</dbReference>
<dbReference type="InterPro" id="IPR036412">
    <property type="entry name" value="HAD-like_sf"/>
</dbReference>
<dbReference type="InterPro" id="IPR023214">
    <property type="entry name" value="HAD_sf"/>
</dbReference>
<dbReference type="AlphaFoldDB" id="A0A0B6AMM6"/>
<dbReference type="HOGENOM" id="CLU_044146_1_1_9"/>
<accession>A0A0B6AMM6</accession>